<reference evidence="2" key="1">
    <citation type="journal article" date="2020" name="Nature">
        <title>Giant virus diversity and host interactions through global metagenomics.</title>
        <authorList>
            <person name="Schulz F."/>
            <person name="Roux S."/>
            <person name="Paez-Espino D."/>
            <person name="Jungbluth S."/>
            <person name="Walsh D.A."/>
            <person name="Denef V.J."/>
            <person name="McMahon K.D."/>
            <person name="Konstantinidis K.T."/>
            <person name="Eloe-Fadrosh E.A."/>
            <person name="Kyrpides N.C."/>
            <person name="Woyke T."/>
        </authorList>
    </citation>
    <scope>NUCLEOTIDE SEQUENCE</scope>
    <source>
        <strain evidence="2">GVMAG-M-3300023184-190</strain>
    </source>
</reference>
<dbReference type="EMBL" id="MN740086">
    <property type="protein sequence ID" value="QHT87304.1"/>
    <property type="molecule type" value="Genomic_DNA"/>
</dbReference>
<name>A0A6C0I338_9ZZZZ</name>
<protein>
    <submittedName>
        <fullName evidence="2">Uncharacterized protein</fullName>
    </submittedName>
</protein>
<proteinExistence type="predicted"/>
<feature type="transmembrane region" description="Helical" evidence="1">
    <location>
        <begin position="152"/>
        <end position="175"/>
    </location>
</feature>
<dbReference type="AlphaFoldDB" id="A0A6C0I338"/>
<feature type="transmembrane region" description="Helical" evidence="1">
    <location>
        <begin position="6"/>
        <end position="27"/>
    </location>
</feature>
<keyword evidence="1" id="KW-1133">Transmembrane helix</keyword>
<accession>A0A6C0I338</accession>
<evidence type="ECO:0000313" key="2">
    <source>
        <dbReference type="EMBL" id="QHT87304.1"/>
    </source>
</evidence>
<feature type="transmembrane region" description="Helical" evidence="1">
    <location>
        <begin position="181"/>
        <end position="201"/>
    </location>
</feature>
<keyword evidence="1" id="KW-0812">Transmembrane</keyword>
<organism evidence="2">
    <name type="scientific">viral metagenome</name>
    <dbReference type="NCBI Taxonomy" id="1070528"/>
    <lineage>
        <taxon>unclassified sequences</taxon>
        <taxon>metagenomes</taxon>
        <taxon>organismal metagenomes</taxon>
    </lineage>
</organism>
<keyword evidence="1" id="KW-0472">Membrane</keyword>
<sequence>MYTIVITEYLFIFIIFSCIGVSCYYIVQYLFRRKEIEDEEIRKEKEELKRKEREEAFGLKDLADIPKKITRGFNDLSGIGDKIKGGFEKVGDIFQEIVKGFKQVGDKFKNIGDGLKYSFEGIGDTFDGLGEGLTTGFDDIGRLFKYTGLFTFSYLECGGKFIANVFTYCVMFYLFDIAKQIFYAPFRFVFWVISWSGLNIYKMVDSIWALIYLIDDTMNKYAGFSVFSYTRAVRNDCYYCRRMKKSALKRIAEKVDYDFNVELPAKLNKGQDKFDRAKTSFDELVGAPPKRKPRPLTREEIFASSNQKYQTYLIVKNAMSK</sequence>
<evidence type="ECO:0000256" key="1">
    <source>
        <dbReference type="SAM" id="Phobius"/>
    </source>
</evidence>